<feature type="region of interest" description="Disordered" evidence="4">
    <location>
        <begin position="290"/>
        <end position="323"/>
    </location>
</feature>
<dbReference type="InterPro" id="IPR006896">
    <property type="entry name" value="Sec23/24_trunk_dom"/>
</dbReference>
<comment type="similarity">
    <text evidence="1">Belongs to the SEC23/SEC24 family. SEC24 subfamily.</text>
</comment>
<dbReference type="InterPro" id="IPR036175">
    <property type="entry name" value="Sec23/24_helical_dom_sf"/>
</dbReference>
<gene>
    <name evidence="10" type="ORF">RFI_14106</name>
</gene>
<dbReference type="SUPFAM" id="SSF81811">
    <property type="entry name" value="Helical domain of Sec23/24"/>
    <property type="match status" value="1"/>
</dbReference>
<organism evidence="10 11">
    <name type="scientific">Reticulomyxa filosa</name>
    <dbReference type="NCBI Taxonomy" id="46433"/>
    <lineage>
        <taxon>Eukaryota</taxon>
        <taxon>Sar</taxon>
        <taxon>Rhizaria</taxon>
        <taxon>Retaria</taxon>
        <taxon>Foraminifera</taxon>
        <taxon>Monothalamids</taxon>
        <taxon>Reticulomyxidae</taxon>
        <taxon>Reticulomyxa</taxon>
    </lineage>
</organism>
<evidence type="ECO:0000256" key="5">
    <source>
        <dbReference type="SAM" id="Phobius"/>
    </source>
</evidence>
<dbReference type="Gene3D" id="1.20.120.730">
    <property type="entry name" value="Sec23/Sec24 helical domain"/>
    <property type="match status" value="1"/>
</dbReference>
<keyword evidence="3" id="KW-0653">Protein transport</keyword>
<feature type="region of interest" description="Disordered" evidence="4">
    <location>
        <begin position="413"/>
        <end position="451"/>
    </location>
</feature>
<evidence type="ECO:0000256" key="4">
    <source>
        <dbReference type="SAM" id="MobiDB-lite"/>
    </source>
</evidence>
<dbReference type="Proteomes" id="UP000023152">
    <property type="component" value="Unassembled WGS sequence"/>
</dbReference>
<dbReference type="GO" id="GO:0008270">
    <property type="term" value="F:zinc ion binding"/>
    <property type="evidence" value="ECO:0007669"/>
    <property type="project" value="InterPro"/>
</dbReference>
<feature type="domain" description="Sec23/Sec24 beta-sandwich" evidence="9">
    <location>
        <begin position="631"/>
        <end position="714"/>
    </location>
</feature>
<dbReference type="InterPro" id="IPR012990">
    <property type="entry name" value="Beta-sandwich_Sec23_24"/>
</dbReference>
<dbReference type="SUPFAM" id="SSF53300">
    <property type="entry name" value="vWA-like"/>
    <property type="match status" value="2"/>
</dbReference>
<evidence type="ECO:0000259" key="6">
    <source>
        <dbReference type="Pfam" id="PF04810"/>
    </source>
</evidence>
<dbReference type="GO" id="GO:0000149">
    <property type="term" value="F:SNARE binding"/>
    <property type="evidence" value="ECO:0007669"/>
    <property type="project" value="TreeGrafter"/>
</dbReference>
<evidence type="ECO:0000259" key="8">
    <source>
        <dbReference type="Pfam" id="PF04815"/>
    </source>
</evidence>
<feature type="domain" description="Sec23/Sec24 trunk" evidence="7">
    <location>
        <begin position="452"/>
        <end position="555"/>
    </location>
</feature>
<keyword evidence="11" id="KW-1185">Reference proteome</keyword>
<dbReference type="Gene3D" id="3.40.50.410">
    <property type="entry name" value="von Willebrand factor, type A domain"/>
    <property type="match status" value="1"/>
</dbReference>
<dbReference type="GO" id="GO:0070971">
    <property type="term" value="C:endoplasmic reticulum exit site"/>
    <property type="evidence" value="ECO:0007669"/>
    <property type="project" value="TreeGrafter"/>
</dbReference>
<keyword evidence="5" id="KW-0472">Membrane</keyword>
<dbReference type="AlphaFoldDB" id="X6NCN2"/>
<sequence length="822" mass="93964">MLHKKKKKKNEKTNEVLEYKSMAKLDNNPPSARAPYIAKDMGNATPRFMRMTISVKYEYIFVLNKYEMAIFLFIYLLFEAFVQQREEIGGGGGGKKEKKKIYKIYIWIQGPIRCEGCHAYMNPHVKWIQSGRTWVCNICYINNECPTYYRCNIDGVGNRMDRMEKPELHRGSVDYVASKDTFCTLTKSFVIYIYMSLCPTTTVLLKRMRREQEQGMTTTIITITTIKINFITQNVRPMSLLLCIWIDFNPVYFFVIDVTANAYQRGLVELSVNSIRNCLRTFREQLKEYYPHDPNQDDSNNETASNPLDNDKTSSRQKLHQSKTPQVKLKVGFLTYDTKIHLHSVPDSKIHVISQVDDPFVALPASEILIDIYDDTLDEKTEEERYDKFDQLLERVPQIFAYNDLRNVEEKKFSGNEYNTTSTGATTTNSNNSNNNNSNNNNSNSNSNNSSSFLNTKMNQSCFGSALTAASQIIASFGGKIFAILTCLPNVGIGKLTHRENAEWFDTEKERDLFQPNGQHYESLMRQCVDSMTTVDIFACSTHVYLDLATVGVFPLPSPTLFDKLNFETNHNNCQMQRTFFFFFFFWIKKIRYASRRTGGQLYYYPNFYSQKDGLRFERDLLHDITRVTVFNCVLAIRASKGVEVVDYMGALTLSNHSEVAPSTVNSDWAFAVRMQIWEKLDERPFVAVQLAMLYSTIDGNGFIRVHTVSLPVVHKLADVYRCVDMDAVLNVSLKQAVSSLMVPMGDMASVAAAREGMCNGCVEILFTYRRYCAAGNAKKQLVLPESLKLLPLYTLGMIKCPMLAANVGSDERVFELSYAAV</sequence>
<keyword evidence="5" id="KW-1133">Transmembrane helix</keyword>
<dbReference type="GO" id="GO:0090110">
    <property type="term" value="P:COPII-coated vesicle cargo loading"/>
    <property type="evidence" value="ECO:0007669"/>
    <property type="project" value="TreeGrafter"/>
</dbReference>
<protein>
    <submittedName>
        <fullName evidence="10">Uncharacterized protein</fullName>
    </submittedName>
</protein>
<evidence type="ECO:0000313" key="11">
    <source>
        <dbReference type="Proteomes" id="UP000023152"/>
    </source>
</evidence>
<dbReference type="SUPFAM" id="SSF81995">
    <property type="entry name" value="beta-sandwich domain of Sec23/24"/>
    <property type="match status" value="1"/>
</dbReference>
<dbReference type="GO" id="GO:0006886">
    <property type="term" value="P:intracellular protein transport"/>
    <property type="evidence" value="ECO:0007669"/>
    <property type="project" value="InterPro"/>
</dbReference>
<dbReference type="InterPro" id="IPR036174">
    <property type="entry name" value="Znf_Sec23_Sec24_sf"/>
</dbReference>
<evidence type="ECO:0000256" key="3">
    <source>
        <dbReference type="ARBA" id="ARBA00022927"/>
    </source>
</evidence>
<evidence type="ECO:0000256" key="2">
    <source>
        <dbReference type="ARBA" id="ARBA00022448"/>
    </source>
</evidence>
<dbReference type="Pfam" id="PF04811">
    <property type="entry name" value="Sec23_trunk"/>
    <property type="match status" value="1"/>
</dbReference>
<name>X6NCN2_RETFI</name>
<reference evidence="10 11" key="1">
    <citation type="journal article" date="2013" name="Curr. Biol.">
        <title>The Genome of the Foraminiferan Reticulomyxa filosa.</title>
        <authorList>
            <person name="Glockner G."/>
            <person name="Hulsmann N."/>
            <person name="Schleicher M."/>
            <person name="Noegel A.A."/>
            <person name="Eichinger L."/>
            <person name="Gallinger C."/>
            <person name="Pawlowski J."/>
            <person name="Sierra R."/>
            <person name="Euteneuer U."/>
            <person name="Pillet L."/>
            <person name="Moustafa A."/>
            <person name="Platzer M."/>
            <person name="Groth M."/>
            <person name="Szafranski K."/>
            <person name="Schliwa M."/>
        </authorList>
    </citation>
    <scope>NUCLEOTIDE SEQUENCE [LARGE SCALE GENOMIC DNA]</scope>
</reference>
<feature type="domain" description="Sec23/Sec24 helical" evidence="8">
    <location>
        <begin position="725"/>
        <end position="818"/>
    </location>
</feature>
<dbReference type="GO" id="GO:0030127">
    <property type="term" value="C:COPII vesicle coat"/>
    <property type="evidence" value="ECO:0007669"/>
    <property type="project" value="InterPro"/>
</dbReference>
<dbReference type="InterPro" id="IPR036465">
    <property type="entry name" value="vWFA_dom_sf"/>
</dbReference>
<comment type="caution">
    <text evidence="10">The sequence shown here is derived from an EMBL/GenBank/DDBJ whole genome shotgun (WGS) entry which is preliminary data.</text>
</comment>
<dbReference type="Gene3D" id="2.30.30.380">
    <property type="entry name" value="Zn-finger domain of Sec23/24"/>
    <property type="match status" value="1"/>
</dbReference>
<keyword evidence="2" id="KW-0813">Transport</keyword>
<dbReference type="Pfam" id="PF04815">
    <property type="entry name" value="Sec23_helical"/>
    <property type="match status" value="1"/>
</dbReference>
<dbReference type="InterPro" id="IPR006900">
    <property type="entry name" value="Sec23/24_helical_dom"/>
</dbReference>
<evidence type="ECO:0000259" key="9">
    <source>
        <dbReference type="Pfam" id="PF08033"/>
    </source>
</evidence>
<proteinExistence type="inferred from homology"/>
<evidence type="ECO:0000313" key="10">
    <source>
        <dbReference type="EMBL" id="ETO23082.1"/>
    </source>
</evidence>
<evidence type="ECO:0000256" key="1">
    <source>
        <dbReference type="ARBA" id="ARBA00008334"/>
    </source>
</evidence>
<feature type="domain" description="Zinc finger Sec23/Sec24-type" evidence="6">
    <location>
        <begin position="111"/>
        <end position="149"/>
    </location>
</feature>
<dbReference type="OrthoDB" id="49016at2759"/>
<dbReference type="Pfam" id="PF04810">
    <property type="entry name" value="zf-Sec23_Sec24"/>
    <property type="match status" value="1"/>
</dbReference>
<evidence type="ECO:0000259" key="7">
    <source>
        <dbReference type="Pfam" id="PF04811"/>
    </source>
</evidence>
<dbReference type="SUPFAM" id="SSF82919">
    <property type="entry name" value="Zn-finger domain of Sec23/24"/>
    <property type="match status" value="1"/>
</dbReference>
<dbReference type="Pfam" id="PF08033">
    <property type="entry name" value="Sec23_BS"/>
    <property type="match status" value="1"/>
</dbReference>
<accession>X6NCN2</accession>
<dbReference type="InterPro" id="IPR006895">
    <property type="entry name" value="Znf_Sec23_Sec24"/>
</dbReference>
<dbReference type="InterPro" id="IPR050550">
    <property type="entry name" value="SEC23_SEC24_subfamily"/>
</dbReference>
<dbReference type="PANTHER" id="PTHR13803">
    <property type="entry name" value="SEC24-RELATED PROTEIN"/>
    <property type="match status" value="1"/>
</dbReference>
<feature type="compositionally biased region" description="Polar residues" evidence="4">
    <location>
        <begin position="297"/>
        <end position="308"/>
    </location>
</feature>
<keyword evidence="5" id="KW-0812">Transmembrane</keyword>
<feature type="transmembrane region" description="Helical" evidence="5">
    <location>
        <begin position="57"/>
        <end position="78"/>
    </location>
</feature>
<feature type="compositionally biased region" description="Low complexity" evidence="4">
    <location>
        <begin position="419"/>
        <end position="451"/>
    </location>
</feature>
<dbReference type="EMBL" id="ASPP01010235">
    <property type="protein sequence ID" value="ETO23082.1"/>
    <property type="molecule type" value="Genomic_DNA"/>
</dbReference>